<keyword evidence="1" id="KW-1133">Transmembrane helix</keyword>
<evidence type="ECO:0000256" key="1">
    <source>
        <dbReference type="SAM" id="Phobius"/>
    </source>
</evidence>
<evidence type="ECO:0000313" key="2">
    <source>
        <dbReference type="WBParaSite" id="SSTP_0000841250.1"/>
    </source>
</evidence>
<reference evidence="2" key="1">
    <citation type="submission" date="2015-08" db="UniProtKB">
        <authorList>
            <consortium name="WormBaseParasite"/>
        </authorList>
    </citation>
    <scope>IDENTIFICATION</scope>
</reference>
<accession>A0A0K0EG04</accession>
<name>A0A0K0EG04_STRER</name>
<keyword evidence="1" id="KW-0812">Transmembrane</keyword>
<feature type="transmembrane region" description="Helical" evidence="1">
    <location>
        <begin position="49"/>
        <end position="67"/>
    </location>
</feature>
<protein>
    <submittedName>
        <fullName evidence="2">Variable outer membrane protein</fullName>
    </submittedName>
</protein>
<keyword evidence="1" id="KW-0472">Membrane</keyword>
<proteinExistence type="predicted"/>
<organism evidence="2">
    <name type="scientific">Strongyloides stercoralis</name>
    <name type="common">Threadworm</name>
    <dbReference type="NCBI Taxonomy" id="6248"/>
    <lineage>
        <taxon>Eukaryota</taxon>
        <taxon>Metazoa</taxon>
        <taxon>Ecdysozoa</taxon>
        <taxon>Nematoda</taxon>
        <taxon>Chromadorea</taxon>
        <taxon>Rhabditida</taxon>
        <taxon>Tylenchina</taxon>
        <taxon>Panagrolaimomorpha</taxon>
        <taxon>Strongyloidoidea</taxon>
        <taxon>Strongyloididae</taxon>
        <taxon>Strongyloides</taxon>
    </lineage>
</organism>
<dbReference type="WBParaSite" id="SSTP_0000841250.1">
    <property type="protein sequence ID" value="SSTP_0000841250.1"/>
    <property type="gene ID" value="SSTP_0000841250"/>
</dbReference>
<dbReference type="AlphaFoldDB" id="A0A0K0EG04"/>
<sequence length="71" mass="7911">MDFSAKLINIALGKGYCKNNNEKDGNEKINKDETEVSKFAKALNQIGDTIAFSELAIFLVLCLNLTLTRMK</sequence>